<evidence type="ECO:0000313" key="4">
    <source>
        <dbReference type="RefSeq" id="XP_035665737.1"/>
    </source>
</evidence>
<dbReference type="PANTHER" id="PTHR47611">
    <property type="entry name" value="HAT DIMERISATION DOMAIN, C-TERMINAL"/>
    <property type="match status" value="1"/>
</dbReference>
<name>A0A9J7KLX9_BRAFL</name>
<dbReference type="OrthoDB" id="10023994at2759"/>
<gene>
    <name evidence="4" type="primary">LOC118408980</name>
</gene>
<evidence type="ECO:0000259" key="2">
    <source>
        <dbReference type="Pfam" id="PF05699"/>
    </source>
</evidence>
<dbReference type="InterPro" id="IPR012337">
    <property type="entry name" value="RNaseH-like_sf"/>
</dbReference>
<dbReference type="RefSeq" id="XP_035665737.1">
    <property type="nucleotide sequence ID" value="XM_035809844.1"/>
</dbReference>
<dbReference type="GO" id="GO:0046983">
    <property type="term" value="F:protein dimerization activity"/>
    <property type="evidence" value="ECO:0007669"/>
    <property type="project" value="InterPro"/>
</dbReference>
<dbReference type="GeneID" id="118408980"/>
<organism evidence="3 4">
    <name type="scientific">Branchiostoma floridae</name>
    <name type="common">Florida lancelet</name>
    <name type="synonym">Amphioxus</name>
    <dbReference type="NCBI Taxonomy" id="7739"/>
    <lineage>
        <taxon>Eukaryota</taxon>
        <taxon>Metazoa</taxon>
        <taxon>Chordata</taxon>
        <taxon>Cephalochordata</taxon>
        <taxon>Leptocardii</taxon>
        <taxon>Amphioxiformes</taxon>
        <taxon>Branchiostomatidae</taxon>
        <taxon>Branchiostoma</taxon>
    </lineage>
</organism>
<dbReference type="PANTHER" id="PTHR47611:SF3">
    <property type="entry name" value="HAT C-TERMINAL DIMERISATION DOMAIN-CONTAINING PROTEIN"/>
    <property type="match status" value="1"/>
</dbReference>
<protein>
    <submittedName>
        <fullName evidence="4">Zinc finger BED domain-containing protein 4-like</fullName>
    </submittedName>
</protein>
<evidence type="ECO:0000313" key="3">
    <source>
        <dbReference type="Proteomes" id="UP000001554"/>
    </source>
</evidence>
<reference evidence="4" key="1">
    <citation type="submission" date="2025-08" db="UniProtKB">
        <authorList>
            <consortium name="RefSeq"/>
        </authorList>
    </citation>
    <scope>IDENTIFICATION</scope>
    <source>
        <strain evidence="4">S238N-H82</strain>
        <tissue evidence="4">Testes</tissue>
    </source>
</reference>
<dbReference type="Pfam" id="PF05699">
    <property type="entry name" value="Dimer_Tnp_hAT"/>
    <property type="match status" value="1"/>
</dbReference>
<feature type="region of interest" description="Disordered" evidence="1">
    <location>
        <begin position="1"/>
        <end position="23"/>
    </location>
</feature>
<dbReference type="KEGG" id="bfo:118408980"/>
<sequence length="141" mass="15864">MPQPQQIKQKSRDDLSDTDTDTPLAKKAKLTAMEEIFKDEDEVVVTHVEPPLPVRLRIQQEILKYKVMPKLKSTDDAVAFWRGKADELPLLSTTARKYLVVPGTSVPSERIFSTAGDIVSAERATLDPENVNMLLFLNKNT</sequence>
<proteinExistence type="predicted"/>
<dbReference type="InterPro" id="IPR008906">
    <property type="entry name" value="HATC_C_dom"/>
</dbReference>
<evidence type="ECO:0000256" key="1">
    <source>
        <dbReference type="SAM" id="MobiDB-lite"/>
    </source>
</evidence>
<keyword evidence="3" id="KW-1185">Reference proteome</keyword>
<dbReference type="OMA" id="QHECEIG"/>
<feature type="domain" description="HAT C-terminal dimerisation" evidence="2">
    <location>
        <begin position="65"/>
        <end position="140"/>
    </location>
</feature>
<accession>A0A9J7KLX9</accession>
<dbReference type="AlphaFoldDB" id="A0A9J7KLX9"/>
<dbReference type="SUPFAM" id="SSF53098">
    <property type="entry name" value="Ribonuclease H-like"/>
    <property type="match status" value="1"/>
</dbReference>
<dbReference type="Proteomes" id="UP000001554">
    <property type="component" value="Unplaced"/>
</dbReference>